<proteinExistence type="predicted"/>
<gene>
    <name evidence="1" type="ORF">HLY00_2954</name>
</gene>
<accession>A0A850PTJ2</accession>
<organism evidence="1 2">
    <name type="scientific">Mycolicibacterium hippocampi</name>
    <dbReference type="NCBI Taxonomy" id="659824"/>
    <lineage>
        <taxon>Bacteria</taxon>
        <taxon>Bacillati</taxon>
        <taxon>Actinomycetota</taxon>
        <taxon>Actinomycetes</taxon>
        <taxon>Mycobacteriales</taxon>
        <taxon>Mycobacteriaceae</taxon>
        <taxon>Mycolicibacterium</taxon>
    </lineage>
</organism>
<dbReference type="Proteomes" id="UP000570517">
    <property type="component" value="Unassembled WGS sequence"/>
</dbReference>
<keyword evidence="2" id="KW-1185">Reference proteome</keyword>
<comment type="caution">
    <text evidence="1">The sequence shown here is derived from an EMBL/GenBank/DDBJ whole genome shotgun (WGS) entry which is preliminary data.</text>
</comment>
<reference evidence="1 2" key="1">
    <citation type="submission" date="2020-05" db="EMBL/GenBank/DDBJ databases">
        <title>Draft genome sequence of Mycobacterium hippocampi DL, isolated from European seabass, Dicentrarchus labrax, reared in fish farms.</title>
        <authorList>
            <person name="Stathopoulou P."/>
            <person name="Asimakis E."/>
            <person name="Tzokas K."/>
            <person name="Batargias C."/>
            <person name="Tsiamis G."/>
        </authorList>
    </citation>
    <scope>NUCLEOTIDE SEQUENCE [LARGE SCALE GENOMIC DNA]</scope>
    <source>
        <strain evidence="1 2">DL</strain>
    </source>
</reference>
<evidence type="ECO:0000313" key="1">
    <source>
        <dbReference type="EMBL" id="NVN53858.1"/>
    </source>
</evidence>
<protein>
    <recommendedName>
        <fullName evidence="3">Aminoglycoside phosphotransferase</fullName>
    </recommendedName>
</protein>
<evidence type="ECO:0008006" key="3">
    <source>
        <dbReference type="Google" id="ProtNLM"/>
    </source>
</evidence>
<sequence length="68" mass="7634">MAGQLDGDYGFDEAWRQYRCAAVYLMVLPVITLNGWDVLPERSRRLCLALTDRAIAAIDDIDALEVFG</sequence>
<name>A0A850PTJ2_9MYCO</name>
<evidence type="ECO:0000313" key="2">
    <source>
        <dbReference type="Proteomes" id="UP000570517"/>
    </source>
</evidence>
<dbReference type="AlphaFoldDB" id="A0A850PTJ2"/>
<dbReference type="EMBL" id="JABFYL010000050">
    <property type="protein sequence ID" value="NVN53858.1"/>
    <property type="molecule type" value="Genomic_DNA"/>
</dbReference>